<dbReference type="AlphaFoldDB" id="A0A4Q4RXY9"/>
<organism evidence="2 3">
    <name type="scientific">Alternaria arborescens</name>
    <dbReference type="NCBI Taxonomy" id="156630"/>
    <lineage>
        <taxon>Eukaryota</taxon>
        <taxon>Fungi</taxon>
        <taxon>Dikarya</taxon>
        <taxon>Ascomycota</taxon>
        <taxon>Pezizomycotina</taxon>
        <taxon>Dothideomycetes</taxon>
        <taxon>Pleosporomycetidae</taxon>
        <taxon>Pleosporales</taxon>
        <taxon>Pleosporineae</taxon>
        <taxon>Pleosporaceae</taxon>
        <taxon>Alternaria</taxon>
        <taxon>Alternaria sect. Alternaria</taxon>
    </lineage>
</organism>
<dbReference type="OrthoDB" id="5429427at2759"/>
<proteinExistence type="predicted"/>
<feature type="compositionally biased region" description="Polar residues" evidence="1">
    <location>
        <begin position="1"/>
        <end position="10"/>
    </location>
</feature>
<name>A0A4Q4RXY9_9PLEO</name>
<accession>A0A4Q4RXY9</accession>
<evidence type="ECO:0000313" key="2">
    <source>
        <dbReference type="EMBL" id="RYO61836.1"/>
    </source>
</evidence>
<evidence type="ECO:0000256" key="1">
    <source>
        <dbReference type="SAM" id="MobiDB-lite"/>
    </source>
</evidence>
<gene>
    <name evidence="2" type="ORF">AA0113_g6385</name>
</gene>
<feature type="region of interest" description="Disordered" evidence="1">
    <location>
        <begin position="342"/>
        <end position="382"/>
    </location>
</feature>
<evidence type="ECO:0000313" key="3">
    <source>
        <dbReference type="Proteomes" id="UP000293823"/>
    </source>
</evidence>
<keyword evidence="3" id="KW-1185">Reference proteome</keyword>
<protein>
    <submittedName>
        <fullName evidence="2">Uncharacterized protein</fullName>
    </submittedName>
</protein>
<reference evidence="3" key="1">
    <citation type="journal article" date="2019" name="bioRxiv">
        <title>Genomics, evolutionary history and diagnostics of the Alternaria alternata species group including apple and Asian pear pathotypes.</title>
        <authorList>
            <person name="Armitage A.D."/>
            <person name="Cockerton H.M."/>
            <person name="Sreenivasaprasad S."/>
            <person name="Woodhall J.W."/>
            <person name="Lane C.R."/>
            <person name="Harrison R.J."/>
            <person name="Clarkson J.P."/>
        </authorList>
    </citation>
    <scope>NUCLEOTIDE SEQUENCE [LARGE SCALE GENOMIC DNA]</scope>
    <source>
        <strain evidence="3">RGR 97.0016</strain>
    </source>
</reference>
<dbReference type="Proteomes" id="UP000293823">
    <property type="component" value="Unassembled WGS sequence"/>
</dbReference>
<dbReference type="EMBL" id="PEJP01000023">
    <property type="protein sequence ID" value="RYO61836.1"/>
    <property type="molecule type" value="Genomic_DNA"/>
</dbReference>
<feature type="region of interest" description="Disordered" evidence="1">
    <location>
        <begin position="1"/>
        <end position="54"/>
    </location>
</feature>
<comment type="caution">
    <text evidence="2">The sequence shown here is derived from an EMBL/GenBank/DDBJ whole genome shotgun (WGS) entry which is preliminary data.</text>
</comment>
<feature type="compositionally biased region" description="Acidic residues" evidence="1">
    <location>
        <begin position="368"/>
        <end position="382"/>
    </location>
</feature>
<sequence length="382" mass="43228">MTSSGANNRPPTAEPRVLPEDPKETTTTTSILTGPLKLTFGDQSARDRTKARPRRVYRWSHEKNGTLASNVSRIKHSAHPDNKTLKLRKCNAFQACGTFKPELDITTERFLRQLDARKTVDPTPYISTTSELKFAEKRLKHLHDNSRKVPRCLVITSIDISRLVPATLTANMSTTINTHDPEHLDVTIRSDTKRYFGLEIPIWILGKTPDGGDSHKRPDCTIDDVLRAGGMFWFSMNELRTSDLRVWASGKHKNEWLAVGGIPKSIVIQAMPHDGAILHTSKKTEPVRARGCPEKYYWNYNNNRWDHNPNLKDYRPYRLAKAGDKRSHDDEKTTANLITNLIMGHMKRARRSDPDDSSDSGNNSDSDSTPDTEDDSESDDDI</sequence>